<dbReference type="Proteomes" id="UP001454036">
    <property type="component" value="Unassembled WGS sequence"/>
</dbReference>
<proteinExistence type="predicted"/>
<protein>
    <submittedName>
        <fullName evidence="2">Uncharacterized protein</fullName>
    </submittedName>
</protein>
<keyword evidence="3" id="KW-1185">Reference proteome</keyword>
<organism evidence="2 3">
    <name type="scientific">Lithospermum erythrorhizon</name>
    <name type="common">Purple gromwell</name>
    <name type="synonym">Lithospermum officinale var. erythrorhizon</name>
    <dbReference type="NCBI Taxonomy" id="34254"/>
    <lineage>
        <taxon>Eukaryota</taxon>
        <taxon>Viridiplantae</taxon>
        <taxon>Streptophyta</taxon>
        <taxon>Embryophyta</taxon>
        <taxon>Tracheophyta</taxon>
        <taxon>Spermatophyta</taxon>
        <taxon>Magnoliopsida</taxon>
        <taxon>eudicotyledons</taxon>
        <taxon>Gunneridae</taxon>
        <taxon>Pentapetalae</taxon>
        <taxon>asterids</taxon>
        <taxon>lamiids</taxon>
        <taxon>Boraginales</taxon>
        <taxon>Boraginaceae</taxon>
        <taxon>Boraginoideae</taxon>
        <taxon>Lithospermeae</taxon>
        <taxon>Lithospermum</taxon>
    </lineage>
</organism>
<feature type="region of interest" description="Disordered" evidence="1">
    <location>
        <begin position="1"/>
        <end position="87"/>
    </location>
</feature>
<dbReference type="AlphaFoldDB" id="A0AAV3PVR1"/>
<name>A0AAV3PVR1_LITER</name>
<evidence type="ECO:0000313" key="3">
    <source>
        <dbReference type="Proteomes" id="UP001454036"/>
    </source>
</evidence>
<reference evidence="2 3" key="1">
    <citation type="submission" date="2024-01" db="EMBL/GenBank/DDBJ databases">
        <title>The complete chloroplast genome sequence of Lithospermum erythrorhizon: insights into the phylogenetic relationship among Boraginaceae species and the maternal lineages of purple gromwells.</title>
        <authorList>
            <person name="Okada T."/>
            <person name="Watanabe K."/>
        </authorList>
    </citation>
    <scope>NUCLEOTIDE SEQUENCE [LARGE SCALE GENOMIC DNA]</scope>
</reference>
<feature type="compositionally biased region" description="Polar residues" evidence="1">
    <location>
        <begin position="1"/>
        <end position="10"/>
    </location>
</feature>
<evidence type="ECO:0000256" key="1">
    <source>
        <dbReference type="SAM" id="MobiDB-lite"/>
    </source>
</evidence>
<comment type="caution">
    <text evidence="2">The sequence shown here is derived from an EMBL/GenBank/DDBJ whole genome shotgun (WGS) entry which is preliminary data.</text>
</comment>
<dbReference type="EMBL" id="BAABME010033787">
    <property type="protein sequence ID" value="GAA0154017.1"/>
    <property type="molecule type" value="Genomic_DNA"/>
</dbReference>
<accession>A0AAV3PVR1</accession>
<feature type="compositionally biased region" description="Polar residues" evidence="1">
    <location>
        <begin position="25"/>
        <end position="36"/>
    </location>
</feature>
<gene>
    <name evidence="2" type="ORF">LIER_43255</name>
</gene>
<evidence type="ECO:0000313" key="2">
    <source>
        <dbReference type="EMBL" id="GAA0154017.1"/>
    </source>
</evidence>
<sequence>MKGNASTRPGESTREQSALWGINIQLHNTAHTNTQRRSQKPPRMDPTGRARATSEGPRKSPKLTNIDVNVEEGRVPRNEGPFQNSPH</sequence>